<evidence type="ECO:0000256" key="5">
    <source>
        <dbReference type="ARBA" id="ARBA00023125"/>
    </source>
</evidence>
<evidence type="ECO:0000256" key="3">
    <source>
        <dbReference type="ARBA" id="ARBA00022771"/>
    </source>
</evidence>
<evidence type="ECO:0008006" key="11">
    <source>
        <dbReference type="Google" id="ProtNLM"/>
    </source>
</evidence>
<gene>
    <name evidence="9" type="ORF">CEURO_LOCUS15216</name>
</gene>
<name>A0A9P1EEQ4_CUSEU</name>
<dbReference type="InterPro" id="IPR012340">
    <property type="entry name" value="NA-bd_OB-fold"/>
</dbReference>
<evidence type="ECO:0000256" key="4">
    <source>
        <dbReference type="ARBA" id="ARBA00022833"/>
    </source>
</evidence>
<reference evidence="9" key="1">
    <citation type="submission" date="2022-07" db="EMBL/GenBank/DDBJ databases">
        <authorList>
            <person name="Macas J."/>
            <person name="Novak P."/>
            <person name="Neumann P."/>
        </authorList>
    </citation>
    <scope>NUCLEOTIDE SEQUENCE</scope>
</reference>
<dbReference type="Pfam" id="PF08646">
    <property type="entry name" value="Rep_fac-A_C"/>
    <property type="match status" value="1"/>
</dbReference>
<dbReference type="InterPro" id="IPR047192">
    <property type="entry name" value="Euk_RPA1_DBD_C"/>
</dbReference>
<keyword evidence="5" id="KW-0238">DNA-binding</keyword>
<evidence type="ECO:0000256" key="1">
    <source>
        <dbReference type="ARBA" id="ARBA00005690"/>
    </source>
</evidence>
<feature type="compositionally biased region" description="Basic and acidic residues" evidence="6">
    <location>
        <begin position="476"/>
        <end position="485"/>
    </location>
</feature>
<keyword evidence="4" id="KW-0862">Zinc</keyword>
<dbReference type="EMBL" id="CAMAPE010000038">
    <property type="protein sequence ID" value="CAH9101050.1"/>
    <property type="molecule type" value="Genomic_DNA"/>
</dbReference>
<feature type="region of interest" description="Disordered" evidence="6">
    <location>
        <begin position="454"/>
        <end position="506"/>
    </location>
</feature>
<dbReference type="PANTHER" id="PTHR47165:SF4">
    <property type="entry name" value="OS03G0429900 PROTEIN"/>
    <property type="match status" value="1"/>
</dbReference>
<keyword evidence="3" id="KW-0863">Zinc-finger</keyword>
<dbReference type="PANTHER" id="PTHR47165">
    <property type="entry name" value="OS03G0429900 PROTEIN"/>
    <property type="match status" value="1"/>
</dbReference>
<sequence length="506" mass="57444">MTLNSPFKVLLKDVTTQLDDKGVLLVRVVHMWIVPDKGNSSEPYMIDMVLMDEEGTRIQATIENTHVSTFKGKIKEHGLYGMMRFEVRANNGDYRPTSHPFRLYFKESTKIKERDLSSETEFPKDLYTLKSFTEIKNTHRRAGDDLFDTIGKFKFDNIKYSLQPDGLPRAAEFILEDLDKNQLSCTLWGEYAQALRNMPSTSAEPHIMLLQLCRAKTDYGEVILANSFYYTKVIVDESIPEIEDFHTKLVASSQSSSSANSTGFFIDPALVKSMSELLAISKRSRCWIFGKITNILNRRAWSYQGCVKESCSKKASAHGDKFKCSKCNEVFDQGIHRYKITVIVKDSSGSVTLCLWDHECRQLLHKTAGQLREQLNLSGIHETATSKEIDDLVGLHLLFRVDISEEDFKKSDKVFSVRCLTQNDDLMNQFLAKTNDEQQVDLESDDDLEIFFSQPGVTSSNNIDDATTTTPMSKRSLLDYEEGHDGGSSTQNSTSKLQKTIKVEKP</sequence>
<dbReference type="CDD" id="cd04481">
    <property type="entry name" value="RPA1_DBD_B_like"/>
    <property type="match status" value="1"/>
</dbReference>
<feature type="compositionally biased region" description="Polar residues" evidence="6">
    <location>
        <begin position="487"/>
        <end position="498"/>
    </location>
</feature>
<comment type="caution">
    <text evidence="9">The sequence shown here is derived from an EMBL/GenBank/DDBJ whole genome shotgun (WGS) entry which is preliminary data.</text>
</comment>
<accession>A0A9P1EEQ4</accession>
<dbReference type="AlphaFoldDB" id="A0A9P1EEQ4"/>
<dbReference type="Gene3D" id="2.40.50.140">
    <property type="entry name" value="Nucleic acid-binding proteins"/>
    <property type="match status" value="3"/>
</dbReference>
<evidence type="ECO:0000259" key="8">
    <source>
        <dbReference type="Pfam" id="PF08646"/>
    </source>
</evidence>
<evidence type="ECO:0000313" key="9">
    <source>
        <dbReference type="EMBL" id="CAH9101050.1"/>
    </source>
</evidence>
<dbReference type="InterPro" id="IPR003871">
    <property type="entry name" value="RFA1B/D_OB_1st"/>
</dbReference>
<dbReference type="Pfam" id="PF02721">
    <property type="entry name" value="DUF223"/>
    <property type="match status" value="1"/>
</dbReference>
<evidence type="ECO:0000313" key="10">
    <source>
        <dbReference type="Proteomes" id="UP001152484"/>
    </source>
</evidence>
<dbReference type="SUPFAM" id="SSF50249">
    <property type="entry name" value="Nucleic acid-binding proteins"/>
    <property type="match status" value="3"/>
</dbReference>
<feature type="compositionally biased region" description="Polar residues" evidence="6">
    <location>
        <begin position="455"/>
        <end position="473"/>
    </location>
</feature>
<feature type="domain" description="Replication factor A C-terminal" evidence="8">
    <location>
        <begin position="295"/>
        <end position="414"/>
    </location>
</feature>
<evidence type="ECO:0000256" key="6">
    <source>
        <dbReference type="SAM" id="MobiDB-lite"/>
    </source>
</evidence>
<dbReference type="Proteomes" id="UP001152484">
    <property type="component" value="Unassembled WGS sequence"/>
</dbReference>
<dbReference type="InterPro" id="IPR013955">
    <property type="entry name" value="Rep_factor-A_C"/>
</dbReference>
<evidence type="ECO:0000259" key="7">
    <source>
        <dbReference type="Pfam" id="PF02721"/>
    </source>
</evidence>
<keyword evidence="10" id="KW-1185">Reference proteome</keyword>
<keyword evidence="2" id="KW-0479">Metal-binding</keyword>
<evidence type="ECO:0000256" key="2">
    <source>
        <dbReference type="ARBA" id="ARBA00022723"/>
    </source>
</evidence>
<protein>
    <recommendedName>
        <fullName evidence="11">Replication factor A C-terminal domain-containing protein</fullName>
    </recommendedName>
</protein>
<dbReference type="GO" id="GO:0008270">
    <property type="term" value="F:zinc ion binding"/>
    <property type="evidence" value="ECO:0007669"/>
    <property type="project" value="UniProtKB-KW"/>
</dbReference>
<feature type="domain" description="Replication protein A 70 kDa DNA-binding subunit B/D first OB fold" evidence="7">
    <location>
        <begin position="24"/>
        <end position="113"/>
    </location>
</feature>
<proteinExistence type="inferred from homology"/>
<comment type="similarity">
    <text evidence="1">Belongs to the replication factor A protein 1 family.</text>
</comment>
<dbReference type="CDD" id="cd04480">
    <property type="entry name" value="RPA1_DBD_A_like"/>
    <property type="match status" value="1"/>
</dbReference>
<dbReference type="CDD" id="cd04476">
    <property type="entry name" value="RPA1_DBD_C"/>
    <property type="match status" value="1"/>
</dbReference>
<dbReference type="OrthoDB" id="1304365at2759"/>
<dbReference type="GO" id="GO:0003677">
    <property type="term" value="F:DNA binding"/>
    <property type="evidence" value="ECO:0007669"/>
    <property type="project" value="UniProtKB-KW"/>
</dbReference>
<organism evidence="9 10">
    <name type="scientific">Cuscuta europaea</name>
    <name type="common">European dodder</name>
    <dbReference type="NCBI Taxonomy" id="41803"/>
    <lineage>
        <taxon>Eukaryota</taxon>
        <taxon>Viridiplantae</taxon>
        <taxon>Streptophyta</taxon>
        <taxon>Embryophyta</taxon>
        <taxon>Tracheophyta</taxon>
        <taxon>Spermatophyta</taxon>
        <taxon>Magnoliopsida</taxon>
        <taxon>eudicotyledons</taxon>
        <taxon>Gunneridae</taxon>
        <taxon>Pentapetalae</taxon>
        <taxon>asterids</taxon>
        <taxon>lamiids</taxon>
        <taxon>Solanales</taxon>
        <taxon>Convolvulaceae</taxon>
        <taxon>Cuscuteae</taxon>
        <taxon>Cuscuta</taxon>
        <taxon>Cuscuta subgen. Cuscuta</taxon>
    </lineage>
</organism>